<reference evidence="1" key="2">
    <citation type="journal article" date="2015" name="Data Brief">
        <title>Shoot transcriptome of the giant reed, Arundo donax.</title>
        <authorList>
            <person name="Barrero R.A."/>
            <person name="Guerrero F.D."/>
            <person name="Moolhuijzen P."/>
            <person name="Goolsby J.A."/>
            <person name="Tidwell J."/>
            <person name="Bellgard S.E."/>
            <person name="Bellgard M.I."/>
        </authorList>
    </citation>
    <scope>NUCLEOTIDE SEQUENCE</scope>
    <source>
        <tissue evidence="1">Shoot tissue taken approximately 20 cm above the soil surface</tissue>
    </source>
</reference>
<evidence type="ECO:0000313" key="1">
    <source>
        <dbReference type="EMBL" id="JAD14967.1"/>
    </source>
</evidence>
<dbReference type="AlphaFoldDB" id="A0A0A8XTB6"/>
<proteinExistence type="predicted"/>
<dbReference type="EMBL" id="GBRH01282928">
    <property type="protein sequence ID" value="JAD14967.1"/>
    <property type="molecule type" value="Transcribed_RNA"/>
</dbReference>
<accession>A0A0A8XTB6</accession>
<sequence length="23" mass="2772">MVNKRRESDYNGIIVIFNILMVF</sequence>
<protein>
    <submittedName>
        <fullName evidence="1">Uncharacterized protein</fullName>
    </submittedName>
</protein>
<organism evidence="1">
    <name type="scientific">Arundo donax</name>
    <name type="common">Giant reed</name>
    <name type="synonym">Donax arundinaceus</name>
    <dbReference type="NCBI Taxonomy" id="35708"/>
    <lineage>
        <taxon>Eukaryota</taxon>
        <taxon>Viridiplantae</taxon>
        <taxon>Streptophyta</taxon>
        <taxon>Embryophyta</taxon>
        <taxon>Tracheophyta</taxon>
        <taxon>Spermatophyta</taxon>
        <taxon>Magnoliopsida</taxon>
        <taxon>Liliopsida</taxon>
        <taxon>Poales</taxon>
        <taxon>Poaceae</taxon>
        <taxon>PACMAD clade</taxon>
        <taxon>Arundinoideae</taxon>
        <taxon>Arundineae</taxon>
        <taxon>Arundo</taxon>
    </lineage>
</organism>
<reference evidence="1" key="1">
    <citation type="submission" date="2014-09" db="EMBL/GenBank/DDBJ databases">
        <authorList>
            <person name="Magalhaes I.L.F."/>
            <person name="Oliveira U."/>
            <person name="Santos F.R."/>
            <person name="Vidigal T.H.D.A."/>
            <person name="Brescovit A.D."/>
            <person name="Santos A.J."/>
        </authorList>
    </citation>
    <scope>NUCLEOTIDE SEQUENCE</scope>
    <source>
        <tissue evidence="1">Shoot tissue taken approximately 20 cm above the soil surface</tissue>
    </source>
</reference>
<name>A0A0A8XTB6_ARUDO</name>